<organism evidence="1 2">
    <name type="scientific">[Ruminococcus] lactaris ATCC 29176</name>
    <dbReference type="NCBI Taxonomy" id="471875"/>
    <lineage>
        <taxon>Bacteria</taxon>
        <taxon>Bacillati</taxon>
        <taxon>Bacillota</taxon>
        <taxon>Clostridia</taxon>
        <taxon>Lachnospirales</taxon>
        <taxon>Lachnospiraceae</taxon>
        <taxon>Mediterraneibacter</taxon>
    </lineage>
</organism>
<evidence type="ECO:0000313" key="2">
    <source>
        <dbReference type="Proteomes" id="UP000003254"/>
    </source>
</evidence>
<dbReference type="Proteomes" id="UP000003254">
    <property type="component" value="Unassembled WGS sequence"/>
</dbReference>
<gene>
    <name evidence="1" type="ORF">RUMLAC_00762</name>
</gene>
<reference evidence="1 2" key="2">
    <citation type="submission" date="2008-08" db="EMBL/GenBank/DDBJ databases">
        <authorList>
            <person name="Fulton L."/>
            <person name="Clifton S."/>
            <person name="Fulton B."/>
            <person name="Xu J."/>
            <person name="Minx P."/>
            <person name="Pepin K.H."/>
            <person name="Johnson M."/>
            <person name="Bhonagiri V."/>
            <person name="Nash W.E."/>
            <person name="Mardis E.R."/>
            <person name="Wilson R.K."/>
        </authorList>
    </citation>
    <scope>NUCLEOTIDE SEQUENCE [LARGE SCALE GENOMIC DNA]</scope>
    <source>
        <strain evidence="1 2">ATCC 29176</strain>
    </source>
</reference>
<name>B5CMS7_9FIRM</name>
<evidence type="ECO:0000313" key="1">
    <source>
        <dbReference type="EMBL" id="EDY33382.1"/>
    </source>
</evidence>
<dbReference type="EMBL" id="ABOU02000026">
    <property type="protein sequence ID" value="EDY33382.1"/>
    <property type="molecule type" value="Genomic_DNA"/>
</dbReference>
<proteinExistence type="predicted"/>
<sequence length="52" mass="6096">MDNEWSKIRGLWIKLRKLKGNIIFTPEDKSGIIVCKAVQRREGRQNERTIAV</sequence>
<dbReference type="HOGENOM" id="CLU_3084433_0_0_9"/>
<comment type="caution">
    <text evidence="1">The sequence shown here is derived from an EMBL/GenBank/DDBJ whole genome shotgun (WGS) entry which is preliminary data.</text>
</comment>
<dbReference type="AlphaFoldDB" id="B5CMS7"/>
<keyword evidence="2" id="KW-1185">Reference proteome</keyword>
<accession>B5CMS7</accession>
<reference evidence="1 2" key="1">
    <citation type="submission" date="2008-08" db="EMBL/GenBank/DDBJ databases">
        <title>Draft genome sequence of Ruminococcus lactaris ATCC 29176.</title>
        <authorList>
            <person name="Sudarsanam P."/>
            <person name="Ley R."/>
            <person name="Guruge J."/>
            <person name="Turnbaugh P.J."/>
            <person name="Mahowald M."/>
            <person name="Liep D."/>
            <person name="Gordon J."/>
        </authorList>
    </citation>
    <scope>NUCLEOTIDE SEQUENCE [LARGE SCALE GENOMIC DNA]</scope>
    <source>
        <strain evidence="1 2">ATCC 29176</strain>
    </source>
</reference>
<protein>
    <submittedName>
        <fullName evidence="1">Uncharacterized protein</fullName>
    </submittedName>
</protein>